<sequence length="33" mass="4028">MYDNILIYCYVDSFEDKEYCILDIPHNRILVSE</sequence>
<accession>A0A7X5YET0</accession>
<dbReference type="Proteomes" id="UP000576368">
    <property type="component" value="Unassembled WGS sequence"/>
</dbReference>
<evidence type="ECO:0000313" key="1">
    <source>
        <dbReference type="EMBL" id="NJC19774.1"/>
    </source>
</evidence>
<name>A0A7X5YET0_9BACT</name>
<reference evidence="1 2" key="1">
    <citation type="submission" date="2020-03" db="EMBL/GenBank/DDBJ databases">
        <title>Genomic Encyclopedia of Type Strains, Phase IV (KMG-IV): sequencing the most valuable type-strain genomes for metagenomic binning, comparative biology and taxonomic classification.</title>
        <authorList>
            <person name="Goeker M."/>
        </authorList>
    </citation>
    <scope>NUCLEOTIDE SEQUENCE [LARGE SCALE GENOMIC DNA]</scope>
    <source>
        <strain evidence="1 2">DSM 105722</strain>
    </source>
</reference>
<comment type="caution">
    <text evidence="1">The sequence shown here is derived from an EMBL/GenBank/DDBJ whole genome shotgun (WGS) entry which is preliminary data.</text>
</comment>
<proteinExistence type="predicted"/>
<dbReference type="AlphaFoldDB" id="A0A7X5YET0"/>
<dbReference type="EMBL" id="JAATLI010000013">
    <property type="protein sequence ID" value="NJC19774.1"/>
    <property type="molecule type" value="Genomic_DNA"/>
</dbReference>
<organism evidence="1 2">
    <name type="scientific">Butyricimonas paravirosa</name>
    <dbReference type="NCBI Taxonomy" id="1472417"/>
    <lineage>
        <taxon>Bacteria</taxon>
        <taxon>Pseudomonadati</taxon>
        <taxon>Bacteroidota</taxon>
        <taxon>Bacteroidia</taxon>
        <taxon>Bacteroidales</taxon>
        <taxon>Odoribacteraceae</taxon>
        <taxon>Butyricimonas</taxon>
    </lineage>
</organism>
<protein>
    <submittedName>
        <fullName evidence="1">Uncharacterized protein</fullName>
    </submittedName>
</protein>
<evidence type="ECO:0000313" key="2">
    <source>
        <dbReference type="Proteomes" id="UP000576368"/>
    </source>
</evidence>
<gene>
    <name evidence="1" type="ORF">GGR15_003412</name>
</gene>